<dbReference type="KEGG" id="rmc:RMONA_07755"/>
<dbReference type="AlphaFoldDB" id="A0A0B7J170"/>
<organism evidence="2 3">
    <name type="scientific">Rickettsia monacensis</name>
    <dbReference type="NCBI Taxonomy" id="109232"/>
    <lineage>
        <taxon>Bacteria</taxon>
        <taxon>Pseudomonadati</taxon>
        <taxon>Pseudomonadota</taxon>
        <taxon>Alphaproteobacteria</taxon>
        <taxon>Rickettsiales</taxon>
        <taxon>Rickettsiaceae</taxon>
        <taxon>Rickettsieae</taxon>
        <taxon>Rickettsia</taxon>
        <taxon>spotted fever group</taxon>
    </lineage>
</organism>
<dbReference type="EMBL" id="LN794217">
    <property type="protein sequence ID" value="CEO17902.1"/>
    <property type="molecule type" value="Genomic_DNA"/>
</dbReference>
<evidence type="ECO:0000313" key="2">
    <source>
        <dbReference type="EMBL" id="CEO17902.1"/>
    </source>
</evidence>
<feature type="domain" description="DUF6314" evidence="1">
    <location>
        <begin position="50"/>
        <end position="150"/>
    </location>
</feature>
<dbReference type="InterPro" id="IPR045632">
    <property type="entry name" value="DUF6314"/>
</dbReference>
<reference evidence="3" key="2">
    <citation type="submission" date="2015-01" db="EMBL/GenBank/DDBJ databases">
        <authorList>
            <person name="Felsheim R."/>
        </authorList>
    </citation>
    <scope>NUCLEOTIDE SEQUENCE [LARGE SCALE GENOMIC DNA]</scope>
    <source>
        <strain evidence="3">IrR/Munich</strain>
    </source>
</reference>
<proteinExistence type="predicted"/>
<dbReference type="Proteomes" id="UP000018149">
    <property type="component" value="Chromosome I"/>
</dbReference>
<evidence type="ECO:0000259" key="1">
    <source>
        <dbReference type="Pfam" id="PF19834"/>
    </source>
</evidence>
<gene>
    <name evidence="2" type="ORF">RMONA_07755</name>
</gene>
<name>A0A0B7J170_9RICK</name>
<keyword evidence="3" id="KW-1185">Reference proteome</keyword>
<evidence type="ECO:0000313" key="3">
    <source>
        <dbReference type="Proteomes" id="UP000018149"/>
    </source>
</evidence>
<sequence length="152" mass="18029">MCITFKLLDSRFRGNDINNNATKPKRRRNDIGIYQMPSKNDSGKEIFSRLSGKYRINRIIDNHGYGEGVAYFLSESLNELIYKEELQIHHNDYDYQNHANKEYRYIFKNSNITKYFIAPENSLFYRLDFIDNSRATGSHLCGKDQYNVPIYF</sequence>
<reference evidence="2 3" key="1">
    <citation type="submission" date="2015-01" db="EMBL/GenBank/DDBJ databases">
        <title>Draft genome sequence of Rickettsia monacensis strain IrR/Munich.</title>
        <authorList>
            <person name="Felsheim R.F."/>
            <person name="Johnson S.L."/>
            <person name="Kurtti T.J."/>
            <person name="Munderloh U.G."/>
        </authorList>
    </citation>
    <scope>NUCLEOTIDE SEQUENCE [LARGE SCALE GENOMIC DNA]</scope>
    <source>
        <strain evidence="2 3">IrR/Munich</strain>
    </source>
</reference>
<protein>
    <recommendedName>
        <fullName evidence="1">DUF6314 domain-containing protein</fullName>
    </recommendedName>
</protein>
<dbReference type="Pfam" id="PF19834">
    <property type="entry name" value="DUF6314"/>
    <property type="match status" value="1"/>
</dbReference>
<accession>A0A0B7J170</accession>
<dbReference type="HOGENOM" id="CLU_1720959_0_0_5"/>